<dbReference type="Pfam" id="PF19687">
    <property type="entry name" value="MARF1_LOTUS"/>
    <property type="match status" value="1"/>
</dbReference>
<dbReference type="InterPro" id="IPR035979">
    <property type="entry name" value="RBD_domain_sf"/>
</dbReference>
<dbReference type="InterPro" id="IPR024768">
    <property type="entry name" value="Marf1"/>
</dbReference>
<evidence type="ECO:0000256" key="10">
    <source>
        <dbReference type="PROSITE-ProRule" id="PRU00176"/>
    </source>
</evidence>
<dbReference type="PANTHER" id="PTHR14379:SF3">
    <property type="entry name" value="MEIOSIS REGULATOR AND MRNA STABILITY FACTOR 1"/>
    <property type="match status" value="1"/>
</dbReference>
<dbReference type="InterPro" id="IPR000504">
    <property type="entry name" value="RRM_dom"/>
</dbReference>
<dbReference type="GO" id="GO:0003723">
    <property type="term" value="F:RNA binding"/>
    <property type="evidence" value="ECO:0007669"/>
    <property type="project" value="UniProtKB-UniRule"/>
</dbReference>
<evidence type="ECO:0000313" key="14">
    <source>
        <dbReference type="Ensembl" id="ENSONIP00000029336.1"/>
    </source>
</evidence>
<feature type="compositionally biased region" description="Pro residues" evidence="11">
    <location>
        <begin position="36"/>
        <end position="48"/>
    </location>
</feature>
<feature type="compositionally biased region" description="Polar residues" evidence="11">
    <location>
        <begin position="496"/>
        <end position="505"/>
    </location>
</feature>
<dbReference type="GO" id="GO:0005777">
    <property type="term" value="C:peroxisome"/>
    <property type="evidence" value="ECO:0007669"/>
    <property type="project" value="UniProtKB-SubCell"/>
</dbReference>
<dbReference type="SUPFAM" id="SSF54928">
    <property type="entry name" value="RNA-binding domain, RBD"/>
    <property type="match status" value="1"/>
</dbReference>
<dbReference type="GO" id="GO:0010468">
    <property type="term" value="P:regulation of gene expression"/>
    <property type="evidence" value="ECO:0007669"/>
    <property type="project" value="InterPro"/>
</dbReference>
<dbReference type="CDD" id="cd09979">
    <property type="entry name" value="LOTUS_3_Limkain_b1"/>
    <property type="match status" value="1"/>
</dbReference>
<feature type="compositionally biased region" description="Low complexity" evidence="11">
    <location>
        <begin position="22"/>
        <end position="35"/>
    </location>
</feature>
<gene>
    <name evidence="14" type="primary">MARF1</name>
</gene>
<keyword evidence="6" id="KW-0896">Oogenesis</keyword>
<dbReference type="InterPro" id="IPR021139">
    <property type="entry name" value="NYN"/>
</dbReference>
<dbReference type="GO" id="GO:0051321">
    <property type="term" value="P:meiotic cell cycle"/>
    <property type="evidence" value="ECO:0007669"/>
    <property type="project" value="UniProtKB-KW"/>
</dbReference>
<dbReference type="Pfam" id="PF01936">
    <property type="entry name" value="NYN"/>
    <property type="match status" value="1"/>
</dbReference>
<feature type="region of interest" description="Disordered" evidence="11">
    <location>
        <begin position="1"/>
        <end position="70"/>
    </location>
</feature>
<keyword evidence="8" id="KW-0469">Meiosis</keyword>
<evidence type="ECO:0000256" key="11">
    <source>
        <dbReference type="SAM" id="MobiDB-lite"/>
    </source>
</evidence>
<evidence type="ECO:0000256" key="4">
    <source>
        <dbReference type="ARBA" id="ARBA00022782"/>
    </source>
</evidence>
<comment type="subcellular location">
    <subcellularLocation>
        <location evidence="1">Peroxisome</location>
    </subcellularLocation>
</comment>
<dbReference type="GO" id="GO:0004540">
    <property type="term" value="F:RNA nuclease activity"/>
    <property type="evidence" value="ECO:0007669"/>
    <property type="project" value="InterPro"/>
</dbReference>
<accession>A0A669B0X4</accession>
<evidence type="ECO:0000259" key="12">
    <source>
        <dbReference type="PROSITE" id="PS50102"/>
    </source>
</evidence>
<evidence type="ECO:0000256" key="9">
    <source>
        <dbReference type="ARBA" id="ARBA00030116"/>
    </source>
</evidence>
<evidence type="ECO:0000256" key="1">
    <source>
        <dbReference type="ARBA" id="ARBA00004275"/>
    </source>
</evidence>
<protein>
    <recommendedName>
        <fullName evidence="2">Meiosis regulator and mRNA stability factor 1</fullName>
    </recommendedName>
    <alternativeName>
        <fullName evidence="9">Limkain-b1</fullName>
    </alternativeName>
</protein>
<dbReference type="InterPro" id="IPR012677">
    <property type="entry name" value="Nucleotide-bd_a/b_plait_sf"/>
</dbReference>
<evidence type="ECO:0000259" key="13">
    <source>
        <dbReference type="PROSITE" id="PS51644"/>
    </source>
</evidence>
<dbReference type="InterPro" id="IPR041966">
    <property type="entry name" value="LOTUS-like"/>
</dbReference>
<dbReference type="PANTHER" id="PTHR14379">
    <property type="entry name" value="LIMKAIN B LKAP"/>
    <property type="match status" value="1"/>
</dbReference>
<feature type="domain" description="HTH OST-type" evidence="13">
    <location>
        <begin position="869"/>
        <end position="943"/>
    </location>
</feature>
<dbReference type="PROSITE" id="PS51644">
    <property type="entry name" value="HTH_OST"/>
    <property type="match status" value="6"/>
</dbReference>
<dbReference type="Proteomes" id="UP000005207">
    <property type="component" value="Linkage group LG6"/>
</dbReference>
<reference evidence="15" key="1">
    <citation type="submission" date="2012-01" db="EMBL/GenBank/DDBJ databases">
        <title>The Genome Sequence of Oreochromis niloticus (Nile Tilapia).</title>
        <authorList>
            <consortium name="Broad Institute Genome Assembly Team"/>
            <consortium name="Broad Institute Sequencing Platform"/>
            <person name="Di Palma F."/>
            <person name="Johnson J."/>
            <person name="Lander E.S."/>
            <person name="Lindblad-Toh K."/>
        </authorList>
    </citation>
    <scope>NUCLEOTIDE SEQUENCE [LARGE SCALE GENOMIC DNA]</scope>
</reference>
<dbReference type="InterPro" id="IPR045602">
    <property type="entry name" value="MARF1_LOTUS"/>
</dbReference>
<evidence type="ECO:0000256" key="2">
    <source>
        <dbReference type="ARBA" id="ARBA00022152"/>
    </source>
</evidence>
<evidence type="ECO:0000256" key="5">
    <source>
        <dbReference type="ARBA" id="ARBA00022884"/>
    </source>
</evidence>
<keyword evidence="3" id="KW-0677">Repeat</keyword>
<dbReference type="GO" id="GO:1905762">
    <property type="term" value="F:CCR4-NOT complex binding"/>
    <property type="evidence" value="ECO:0007669"/>
    <property type="project" value="TreeGrafter"/>
</dbReference>
<dbReference type="InterPro" id="IPR025605">
    <property type="entry name" value="OST-HTH/LOTUS_dom"/>
</dbReference>
<proteinExistence type="predicted"/>
<dbReference type="CDD" id="cd10910">
    <property type="entry name" value="PIN_limkain_b1_N_like"/>
    <property type="match status" value="1"/>
</dbReference>
<feature type="domain" description="RRM" evidence="12">
    <location>
        <begin position="559"/>
        <end position="638"/>
    </location>
</feature>
<dbReference type="Gene3D" id="3.30.420.610">
    <property type="entry name" value="LOTUS domain-like"/>
    <property type="match status" value="6"/>
</dbReference>
<dbReference type="Ensembl" id="ENSONIT00000048136.1">
    <property type="protein sequence ID" value="ENSONIP00000029336.1"/>
    <property type="gene ID" value="ENSONIG00000018870.2"/>
</dbReference>
<feature type="domain" description="HTH OST-type" evidence="13">
    <location>
        <begin position="945"/>
        <end position="1020"/>
    </location>
</feature>
<organism evidence="14 15">
    <name type="scientific">Oreochromis niloticus</name>
    <name type="common">Nile tilapia</name>
    <name type="synonym">Tilapia nilotica</name>
    <dbReference type="NCBI Taxonomy" id="8128"/>
    <lineage>
        <taxon>Eukaryota</taxon>
        <taxon>Metazoa</taxon>
        <taxon>Chordata</taxon>
        <taxon>Craniata</taxon>
        <taxon>Vertebrata</taxon>
        <taxon>Euteleostomi</taxon>
        <taxon>Actinopterygii</taxon>
        <taxon>Neopterygii</taxon>
        <taxon>Teleostei</taxon>
        <taxon>Neoteleostei</taxon>
        <taxon>Acanthomorphata</taxon>
        <taxon>Ovalentaria</taxon>
        <taxon>Cichlomorphae</taxon>
        <taxon>Cichliformes</taxon>
        <taxon>Cichlidae</taxon>
        <taxon>African cichlids</taxon>
        <taxon>Pseudocrenilabrinae</taxon>
        <taxon>Oreochromini</taxon>
        <taxon>Oreochromis</taxon>
    </lineage>
</organism>
<dbReference type="GO" id="GO:0048477">
    <property type="term" value="P:oogenesis"/>
    <property type="evidence" value="ECO:0007669"/>
    <property type="project" value="UniProtKB-KW"/>
</dbReference>
<reference evidence="14" key="2">
    <citation type="submission" date="2025-08" db="UniProtKB">
        <authorList>
            <consortium name="Ensembl"/>
        </authorList>
    </citation>
    <scope>IDENTIFICATION</scope>
</reference>
<dbReference type="Pfam" id="PF12872">
    <property type="entry name" value="OST-HTH"/>
    <property type="match status" value="6"/>
</dbReference>
<dbReference type="InterPro" id="IPR034191">
    <property type="entry name" value="MARF1_RRM2"/>
</dbReference>
<sequence length="1467" mass="161367">MDNRKAVLDLKDVPPPPLHHTSSSQLSQPFSLSSLPLPPPCLPPPPPQLAQDSLQQQLPPPHQQQEGASPKVSICEHCDYNNTDGFGLLGGRGVVGSGSNAAGVVSLYMAPGSLGAPISTSRSGPCSVASSVHQYKHKFSCGTGGEAFDPLFSLGCKPQLSSSVATSQPISSHPYLPCCSGLLHTYPAVPLPFSQATRRSQGSILGGHPSTSTITTTATSAHFFSNPMHLNVERTVCVKGAHYCQECLLKPMNGLMADSDKVHPSVPIPQTAPIPIPICNGCGTFSDGKMLMPSTSLGKTGQKYGSPEGSGPDSIPPVGVFWDIENCSVPSGRSAGAVVQRIRNRFFQGHREAEFICVCDISKESKAVIQELNNCQVTVAHINATAKNAADDKLRQSLRRFAETHTAPATVVLVSSDVNFASELSDLRHRHGFHVILVHGSHTSSALLQHANSHVPFQEITADLPPRMLVKAQVGLINASLRDGHLSLFVVKQEDSSPQSATESPVDQVDRNSGEFQISTPSAFSKLNLHRSFSPLVLSQGSWSSSPCPEASEPFSEGAEIQVANLDYRMSRKDLQQTLNDTFSRYGRVKSVELSPHTDYQLKATIQMMSLQQAISAVSGLHRYKIGGKRIQVSLITGGSNKSLAMLSPEIISILQDAPASCLPLFKFTEIYEKKYSRKLVVGDLYRLPELVAVREQGGSRFVCLLSNSQIRQSPLGSSQSQEGSSSASGSPVVFEELEYHEPVCRQHYSLQDFSEADFDPDSYKIPFVVTSLSTLASEVHSLLQSHQGTLPLLSFPDCYAAKFRPLQLGNESLEGGVPLEHLVTCVPSITVVTAQNGFKVIKWINNKPPAPNSEPWIQRCKSPVGNPQLIQFSREIIDLLKSQPSCIMPISKFIPSYHHHFAKQCRVSDYGFSKLLELLEAVPHVLQILGMGTKRLLTLTHRAQVKRFTQDLLKLLKFQASKQVAIKDFMQAYHWCFSRDWRVTDYGICDLMDLLTEIPDTTITITQQPTDTVISVPKRERTMEELERTKQFGKEVVDLLRHQPHCRMPFSKFIPTYHHHFGRQCKLSHYGFTKLIELFEAIPDVLMVLECGEEKVLSLTEVERIKALAAQLVKLLRTQKNSSLPVSQLLTEYSKTFGYGLRLQDYDASSLPALLTKLCHVVKVVDGADGREVQLINRKSLRSLTSQLVALLMSQEDEKVAKGLKVEELSQYYLSVHGVALNPCEYGFLSLGELLKSLPYLVEVTASSHGEEFVRLTRLYQFARNVRALLHTYHYNQIFLTEFQGAYNKFTGCSLDPRVCGYTSIDELLSAIPQVIWIKGHGHKRIIVLKNDMKGKGVGNLSQPPAGEHREPPAEKCWPSFLIDFILFYLPGADAAAESELLCLSSPVDLLCGPVPSCLPSPQLHPDPVIVQQADLIHFEERTPPLPTGKPGRNCSDCVDGSCLCLNSFGIATIAALWNFYCCMFT</sequence>
<evidence type="ECO:0000313" key="15">
    <source>
        <dbReference type="Proteomes" id="UP000005207"/>
    </source>
</evidence>
<reference evidence="14" key="3">
    <citation type="submission" date="2025-09" db="UniProtKB">
        <authorList>
            <consortium name="Ensembl"/>
        </authorList>
    </citation>
    <scope>IDENTIFICATION</scope>
</reference>
<dbReference type="GeneTree" id="ENSGT00390000002393"/>
<feature type="region of interest" description="Disordered" evidence="11">
    <location>
        <begin position="493"/>
        <end position="513"/>
    </location>
</feature>
<feature type="domain" description="HTH OST-type" evidence="13">
    <location>
        <begin position="1029"/>
        <end position="1104"/>
    </location>
</feature>
<dbReference type="CDD" id="cd09981">
    <property type="entry name" value="LOTUS_5_Limkain_b1"/>
    <property type="match status" value="1"/>
</dbReference>
<feature type="domain" description="HTH OST-type" evidence="13">
    <location>
        <begin position="1181"/>
        <end position="1258"/>
    </location>
</feature>
<evidence type="ECO:0000256" key="7">
    <source>
        <dbReference type="ARBA" id="ARBA00023140"/>
    </source>
</evidence>
<dbReference type="Pfam" id="PF00076">
    <property type="entry name" value="RRM_1"/>
    <property type="match status" value="1"/>
</dbReference>
<feature type="domain" description="HTH OST-type" evidence="13">
    <location>
        <begin position="1259"/>
        <end position="1333"/>
    </location>
</feature>
<keyword evidence="5 10" id="KW-0694">RNA-binding</keyword>
<feature type="compositionally biased region" description="Basic and acidic residues" evidence="11">
    <location>
        <begin position="1"/>
        <end position="12"/>
    </location>
</feature>
<evidence type="ECO:0000256" key="3">
    <source>
        <dbReference type="ARBA" id="ARBA00022737"/>
    </source>
</evidence>
<dbReference type="SMART" id="SM00360">
    <property type="entry name" value="RRM"/>
    <property type="match status" value="1"/>
</dbReference>
<evidence type="ECO:0000256" key="8">
    <source>
        <dbReference type="ARBA" id="ARBA00023254"/>
    </source>
</evidence>
<keyword evidence="4" id="KW-0221">Differentiation</keyword>
<name>A0A669B0X4_ORENI</name>
<dbReference type="PROSITE" id="PS50102">
    <property type="entry name" value="RRM"/>
    <property type="match status" value="1"/>
</dbReference>
<dbReference type="Gene3D" id="3.30.70.330">
    <property type="match status" value="1"/>
</dbReference>
<keyword evidence="7" id="KW-0576">Peroxisome</keyword>
<feature type="domain" description="HTH OST-type" evidence="13">
    <location>
        <begin position="1105"/>
        <end position="1179"/>
    </location>
</feature>
<keyword evidence="15" id="KW-1185">Reference proteome</keyword>
<dbReference type="CDD" id="cd12256">
    <property type="entry name" value="RRM2_LKAP"/>
    <property type="match status" value="1"/>
</dbReference>
<dbReference type="Gene3D" id="3.40.50.1010">
    <property type="entry name" value="5'-nuclease"/>
    <property type="match status" value="1"/>
</dbReference>
<evidence type="ECO:0000256" key="6">
    <source>
        <dbReference type="ARBA" id="ARBA00022943"/>
    </source>
</evidence>
<dbReference type="FunFam" id="3.30.420.610:FF:000001">
    <property type="entry name" value="Meiosis regulator and mRNA stability factor 1"/>
    <property type="match status" value="2"/>
</dbReference>